<name>A0A1H5Y6L9_9PROT</name>
<dbReference type="AlphaFoldDB" id="A0A1H5Y6L9"/>
<gene>
    <name evidence="1" type="ORF">SAMN05216334_1398</name>
</gene>
<dbReference type="Proteomes" id="UP000236753">
    <property type="component" value="Unassembled WGS sequence"/>
</dbReference>
<reference evidence="1 2" key="1">
    <citation type="submission" date="2016-10" db="EMBL/GenBank/DDBJ databases">
        <authorList>
            <person name="de Groot N.N."/>
        </authorList>
    </citation>
    <scope>NUCLEOTIDE SEQUENCE [LARGE SCALE GENOMIC DNA]</scope>
    <source>
        <strain evidence="1 2">Nm13</strain>
    </source>
</reference>
<evidence type="ECO:0000313" key="2">
    <source>
        <dbReference type="Proteomes" id="UP000236753"/>
    </source>
</evidence>
<organism evidence="1 2">
    <name type="scientific">Nitrosomonas ureae</name>
    <dbReference type="NCBI Taxonomy" id="44577"/>
    <lineage>
        <taxon>Bacteria</taxon>
        <taxon>Pseudomonadati</taxon>
        <taxon>Pseudomonadota</taxon>
        <taxon>Betaproteobacteria</taxon>
        <taxon>Nitrosomonadales</taxon>
        <taxon>Nitrosomonadaceae</taxon>
        <taxon>Nitrosomonas</taxon>
    </lineage>
</organism>
<accession>A0A1H5Y6L9</accession>
<dbReference type="EMBL" id="FNUX01000039">
    <property type="protein sequence ID" value="SEG19166.1"/>
    <property type="molecule type" value="Genomic_DNA"/>
</dbReference>
<protein>
    <submittedName>
        <fullName evidence="1">Uncharacterized protein</fullName>
    </submittedName>
</protein>
<evidence type="ECO:0000313" key="1">
    <source>
        <dbReference type="EMBL" id="SEG19166.1"/>
    </source>
</evidence>
<sequence length="62" mass="6875">MTDLITTENCALTSKEFQGLADHERATQATEPSVGRHVCLLSVRFRTIGLQTPISNFLNLDL</sequence>
<proteinExistence type="predicted"/>